<dbReference type="OrthoDB" id="10511844at2759"/>
<evidence type="ECO:0000313" key="3">
    <source>
        <dbReference type="EMBL" id="GAC95095.1"/>
    </source>
</evidence>
<dbReference type="GeneID" id="24107961"/>
<organism evidence="3 4">
    <name type="scientific">Pseudozyma hubeiensis (strain SY62)</name>
    <name type="common">Yeast</name>
    <dbReference type="NCBI Taxonomy" id="1305764"/>
    <lineage>
        <taxon>Eukaryota</taxon>
        <taxon>Fungi</taxon>
        <taxon>Dikarya</taxon>
        <taxon>Basidiomycota</taxon>
        <taxon>Ustilaginomycotina</taxon>
        <taxon>Ustilaginomycetes</taxon>
        <taxon>Ustilaginales</taxon>
        <taxon>Ustilaginaceae</taxon>
        <taxon>Pseudozyma</taxon>
    </lineage>
</organism>
<dbReference type="STRING" id="1305764.R9PAG4"/>
<dbReference type="EMBL" id="DF238790">
    <property type="protein sequence ID" value="GAC95095.1"/>
    <property type="molecule type" value="Genomic_DNA"/>
</dbReference>
<sequence length="377" mass="41019">MKLNVLFVTLALCSSSTCILAAPLPQPGVGGAFKKAFSSVFESSASKEIKNAPYYSEEYVAQPGFEQYGNHAQKPGGLDKKKSKGRKKGWSSESSSSSTPPPTFSGGSHAEESPRRSDASRELSPRPMSPPPAQPRLPGGLQLPYHHPLPLAAAEQPYVGMHHSGPPPTYNHGYQALAPPYHYPQAPQGGYATHQQLDWIGGYHPQPGYAHPSQSYGEHGGSYRSMLYDPGHPAIYSHLPPPAPEAAQPVTSGGGKGRVFPYDYAARRNERNERQRKSNSVDEGKLREMADEAVQGDTRVQGKRRKGIVRHPSMNDLQWNDEFASVALSRALLNDPTNSLTRHADDRIAVHVPTSVHDTMPPSKTPKSGGVNQLELR</sequence>
<dbReference type="eggNOG" id="ENOG502REA4">
    <property type="taxonomic scope" value="Eukaryota"/>
</dbReference>
<protein>
    <submittedName>
        <fullName evidence="3">Uncharacterized protein</fullName>
    </submittedName>
</protein>
<feature type="signal peptide" evidence="2">
    <location>
        <begin position="1"/>
        <end position="21"/>
    </location>
</feature>
<feature type="compositionally biased region" description="Basic and acidic residues" evidence="1">
    <location>
        <begin position="109"/>
        <end position="124"/>
    </location>
</feature>
<accession>R9PAG4</accession>
<proteinExistence type="predicted"/>
<feature type="region of interest" description="Disordered" evidence="1">
    <location>
        <begin position="67"/>
        <end position="146"/>
    </location>
</feature>
<feature type="compositionally biased region" description="Low complexity" evidence="1">
    <location>
        <begin position="91"/>
        <end position="108"/>
    </location>
</feature>
<keyword evidence="2" id="KW-0732">Signal</keyword>
<feature type="region of interest" description="Disordered" evidence="1">
    <location>
        <begin position="266"/>
        <end position="303"/>
    </location>
</feature>
<keyword evidence="4" id="KW-1185">Reference proteome</keyword>
<feature type="chain" id="PRO_5004478107" evidence="2">
    <location>
        <begin position="22"/>
        <end position="377"/>
    </location>
</feature>
<dbReference type="RefSeq" id="XP_012188682.1">
    <property type="nucleotide sequence ID" value="XM_012333292.1"/>
</dbReference>
<dbReference type="Proteomes" id="UP000014071">
    <property type="component" value="Unassembled WGS sequence"/>
</dbReference>
<name>R9PAG4_PSEHS</name>
<feature type="region of interest" description="Disordered" evidence="1">
    <location>
        <begin position="354"/>
        <end position="377"/>
    </location>
</feature>
<evidence type="ECO:0000313" key="4">
    <source>
        <dbReference type="Proteomes" id="UP000014071"/>
    </source>
</evidence>
<gene>
    <name evidence="3" type="ORF">PHSY_002670</name>
</gene>
<dbReference type="HOGENOM" id="CLU_733891_0_0_1"/>
<dbReference type="AlphaFoldDB" id="R9PAG4"/>
<evidence type="ECO:0000256" key="1">
    <source>
        <dbReference type="SAM" id="MobiDB-lite"/>
    </source>
</evidence>
<reference evidence="4" key="1">
    <citation type="journal article" date="2013" name="Genome Announc.">
        <title>Draft genome sequence of the basidiomycetous yeast-like fungus Pseudozyma hubeiensis SY62, which produces an abundant amount of the biosurfactant mannosylerythritol lipids.</title>
        <authorList>
            <person name="Konishi M."/>
            <person name="Hatada Y."/>
            <person name="Horiuchi J."/>
        </authorList>
    </citation>
    <scope>NUCLEOTIDE SEQUENCE [LARGE SCALE GENOMIC DNA]</scope>
    <source>
        <strain evidence="4">SY62</strain>
    </source>
</reference>
<evidence type="ECO:0000256" key="2">
    <source>
        <dbReference type="SAM" id="SignalP"/>
    </source>
</evidence>
<feature type="compositionally biased region" description="Basic and acidic residues" evidence="1">
    <location>
        <begin position="266"/>
        <end position="290"/>
    </location>
</feature>